<dbReference type="RefSeq" id="WP_009201628.1">
    <property type="nucleotide sequence ID" value="NZ_ACJX03000001.1"/>
</dbReference>
<protein>
    <submittedName>
        <fullName evidence="2">Pleiotropic regulatory protein DegT family protein</fullName>
    </submittedName>
</protein>
<dbReference type="STRING" id="592015.HMPREF1705_02909"/>
<dbReference type="CDD" id="cd00616">
    <property type="entry name" value="AHBA_syn"/>
    <property type="match status" value="1"/>
</dbReference>
<name>A0A0T5XBD7_9BACT</name>
<dbReference type="InterPro" id="IPR000653">
    <property type="entry name" value="DegT/StrS_aminotransferase"/>
</dbReference>
<evidence type="ECO:0000313" key="2">
    <source>
        <dbReference type="EMBL" id="KRT35667.1"/>
    </source>
</evidence>
<dbReference type="Pfam" id="PF01041">
    <property type="entry name" value="DegT_DnrJ_EryC1"/>
    <property type="match status" value="1"/>
</dbReference>
<dbReference type="Proteomes" id="UP000005273">
    <property type="component" value="Unassembled WGS sequence"/>
</dbReference>
<dbReference type="SUPFAM" id="SSF53383">
    <property type="entry name" value="PLP-dependent transferases"/>
    <property type="match status" value="1"/>
</dbReference>
<dbReference type="OrthoDB" id="9810913at2"/>
<organism evidence="2 3">
    <name type="scientific">Acetomicrobium hydrogeniformans ATCC BAA-1850</name>
    <dbReference type="NCBI Taxonomy" id="592015"/>
    <lineage>
        <taxon>Bacteria</taxon>
        <taxon>Thermotogati</taxon>
        <taxon>Synergistota</taxon>
        <taxon>Synergistia</taxon>
        <taxon>Synergistales</taxon>
        <taxon>Acetomicrobiaceae</taxon>
        <taxon>Acetomicrobium</taxon>
    </lineage>
</organism>
<dbReference type="GO" id="GO:0000271">
    <property type="term" value="P:polysaccharide biosynthetic process"/>
    <property type="evidence" value="ECO:0007669"/>
    <property type="project" value="TreeGrafter"/>
</dbReference>
<dbReference type="eggNOG" id="COG0399">
    <property type="taxonomic scope" value="Bacteria"/>
</dbReference>
<keyword evidence="1" id="KW-0663">Pyridoxal phosphate</keyword>
<keyword evidence="3" id="KW-1185">Reference proteome</keyword>
<evidence type="ECO:0000256" key="1">
    <source>
        <dbReference type="RuleBase" id="RU004508"/>
    </source>
</evidence>
<dbReference type="EMBL" id="ACJX03000001">
    <property type="protein sequence ID" value="KRT35667.1"/>
    <property type="molecule type" value="Genomic_DNA"/>
</dbReference>
<dbReference type="AlphaFoldDB" id="A0A0T5XBD7"/>
<dbReference type="Gene3D" id="3.90.1150.10">
    <property type="entry name" value="Aspartate Aminotransferase, domain 1"/>
    <property type="match status" value="1"/>
</dbReference>
<sequence length="401" mass="44024">MPGFELFDQKEIDALADVIKRKVVHRYSFQGVREGIYRVAEFEDAFAKRVGAKYALGVSSGSAALYVGLKALGIGPGDEIITSAFTFIASIEAILECGAVPVLGDIDESLNLDPTSVESLITDRTKAIMPVHMFGAAADMDAFREICDLHGLYLIEDACQAVGATYKGKACGGLGMWGAFSFDPYKVITVGEGGMIFTDDEELYKKMEYYHDHGHIHNASIERGAEGKACLGFNFRMSELQGALGLVQLSKLDLAIESQKKNKRKILEAIGDVEGVSLRDLPDRDGEIASHLVLILPDGDAAKRFKKACIDAGAGCSILSDNTWHYAKHWVTLREGKYYSRTRCPFDCPYAEDMPLYRPIEWTQTDEILTRSVMFPIDVVVDDARIERLVSAINAGIKAAL</sequence>
<dbReference type="GO" id="GO:0030170">
    <property type="term" value="F:pyridoxal phosphate binding"/>
    <property type="evidence" value="ECO:0007669"/>
    <property type="project" value="TreeGrafter"/>
</dbReference>
<dbReference type="PANTHER" id="PTHR30244">
    <property type="entry name" value="TRANSAMINASE"/>
    <property type="match status" value="1"/>
</dbReference>
<dbReference type="InterPro" id="IPR015424">
    <property type="entry name" value="PyrdxlP-dep_Trfase"/>
</dbReference>
<dbReference type="PANTHER" id="PTHR30244:SF34">
    <property type="entry name" value="DTDP-4-AMINO-4,6-DIDEOXYGALACTOSE TRANSAMINASE"/>
    <property type="match status" value="1"/>
</dbReference>
<dbReference type="GO" id="GO:0008483">
    <property type="term" value="F:transaminase activity"/>
    <property type="evidence" value="ECO:0007669"/>
    <property type="project" value="TreeGrafter"/>
</dbReference>
<reference evidence="3" key="1">
    <citation type="submission" date="2012-09" db="EMBL/GenBank/DDBJ databases">
        <authorList>
            <person name="Weinstock G."/>
            <person name="Sodergren E."/>
            <person name="Clifton S."/>
            <person name="Fulton L."/>
            <person name="Fulton B."/>
            <person name="Courtney L."/>
            <person name="Fronick C."/>
            <person name="Harrison M."/>
            <person name="Strong C."/>
            <person name="Farmer C."/>
            <person name="Delehaunty K."/>
            <person name="Markovic C."/>
            <person name="Hall O."/>
            <person name="Minx P."/>
            <person name="Tomlinson C."/>
            <person name="Mitreva M."/>
            <person name="Nelson J."/>
            <person name="Hou S."/>
            <person name="Wollam A."/>
            <person name="Pepin K.H."/>
            <person name="Johnson M."/>
            <person name="Bhonagiri V."/>
            <person name="Nash W.E."/>
            <person name="Suruliraj S."/>
            <person name="Warren W."/>
            <person name="Chinwalla A."/>
            <person name="Mardis E.R."/>
            <person name="Wilson R.K."/>
        </authorList>
    </citation>
    <scope>NUCLEOTIDE SEQUENCE [LARGE SCALE GENOMIC DNA]</scope>
    <source>
        <strain evidence="3">OS1</strain>
    </source>
</reference>
<proteinExistence type="inferred from homology"/>
<accession>A0A0T5XBD7</accession>
<comment type="similarity">
    <text evidence="1">Belongs to the DegT/DnrJ/EryC1 family.</text>
</comment>
<dbReference type="InterPro" id="IPR015422">
    <property type="entry name" value="PyrdxlP-dep_Trfase_small"/>
</dbReference>
<comment type="caution">
    <text evidence="2">The sequence shown here is derived from an EMBL/GenBank/DDBJ whole genome shotgun (WGS) entry which is preliminary data.</text>
</comment>
<evidence type="ECO:0000313" key="3">
    <source>
        <dbReference type="Proteomes" id="UP000005273"/>
    </source>
</evidence>
<dbReference type="Gene3D" id="3.40.640.10">
    <property type="entry name" value="Type I PLP-dependent aspartate aminotransferase-like (Major domain)"/>
    <property type="match status" value="1"/>
</dbReference>
<gene>
    <name evidence="2" type="ORF">HMPREF1705_02909</name>
</gene>
<dbReference type="InterPro" id="IPR015421">
    <property type="entry name" value="PyrdxlP-dep_Trfase_major"/>
</dbReference>